<dbReference type="PANTHER" id="PTHR43711:SF1">
    <property type="entry name" value="HISTIDINE KINASE 1"/>
    <property type="match status" value="1"/>
</dbReference>
<comment type="caution">
    <text evidence="11">The sequence shown here is derived from an EMBL/GenBank/DDBJ whole genome shotgun (WGS) entry which is preliminary data.</text>
</comment>
<name>A0A964FI60_9CYAN</name>
<dbReference type="PRINTS" id="PR00344">
    <property type="entry name" value="BCTRLSENSOR"/>
</dbReference>
<dbReference type="InterPro" id="IPR003594">
    <property type="entry name" value="HATPase_dom"/>
</dbReference>
<evidence type="ECO:0000256" key="5">
    <source>
        <dbReference type="ARBA" id="ARBA00022679"/>
    </source>
</evidence>
<dbReference type="CDD" id="cd00082">
    <property type="entry name" value="HisKA"/>
    <property type="match status" value="1"/>
</dbReference>
<dbReference type="Gene3D" id="3.30.565.10">
    <property type="entry name" value="Histidine kinase-like ATPase, C-terminal domain"/>
    <property type="match status" value="1"/>
</dbReference>
<dbReference type="FunFam" id="3.30.565.10:FF:000006">
    <property type="entry name" value="Sensor histidine kinase WalK"/>
    <property type="match status" value="1"/>
</dbReference>
<protein>
    <recommendedName>
        <fullName evidence="3">histidine kinase</fullName>
        <ecNumber evidence="3">2.7.13.3</ecNumber>
    </recommendedName>
</protein>
<dbReference type="Proteomes" id="UP000729733">
    <property type="component" value="Unassembled WGS sequence"/>
</dbReference>
<comment type="catalytic activity">
    <reaction evidence="1">
        <text>ATP + protein L-histidine = ADP + protein N-phospho-L-histidine.</text>
        <dbReference type="EC" id="2.7.13.3"/>
    </reaction>
</comment>
<dbReference type="InterPro" id="IPR050736">
    <property type="entry name" value="Sensor_HK_Regulatory"/>
</dbReference>
<dbReference type="PANTHER" id="PTHR43711">
    <property type="entry name" value="TWO-COMPONENT HISTIDINE KINASE"/>
    <property type="match status" value="1"/>
</dbReference>
<evidence type="ECO:0000256" key="7">
    <source>
        <dbReference type="ARBA" id="ARBA00023012"/>
    </source>
</evidence>
<dbReference type="InterPro" id="IPR005467">
    <property type="entry name" value="His_kinase_dom"/>
</dbReference>
<dbReference type="SMART" id="SM00388">
    <property type="entry name" value="HisKA"/>
    <property type="match status" value="1"/>
</dbReference>
<dbReference type="InterPro" id="IPR036097">
    <property type="entry name" value="HisK_dim/P_sf"/>
</dbReference>
<dbReference type="GO" id="GO:0000155">
    <property type="term" value="F:phosphorelay sensor kinase activity"/>
    <property type="evidence" value="ECO:0007669"/>
    <property type="project" value="InterPro"/>
</dbReference>
<dbReference type="Pfam" id="PF00512">
    <property type="entry name" value="HisKA"/>
    <property type="match status" value="1"/>
</dbReference>
<evidence type="ECO:0000256" key="4">
    <source>
        <dbReference type="ARBA" id="ARBA00022553"/>
    </source>
</evidence>
<evidence type="ECO:0000256" key="6">
    <source>
        <dbReference type="ARBA" id="ARBA00022777"/>
    </source>
</evidence>
<keyword evidence="8" id="KW-1133">Transmembrane helix</keyword>
<dbReference type="RefSeq" id="WP_229641252.1">
    <property type="nucleotide sequence ID" value="NZ_JADWDC010000037.1"/>
</dbReference>
<dbReference type="CDD" id="cd16922">
    <property type="entry name" value="HATPase_EvgS-ArcB-TorS-like"/>
    <property type="match status" value="1"/>
</dbReference>
<dbReference type="InterPro" id="IPR003660">
    <property type="entry name" value="HAMP_dom"/>
</dbReference>
<evidence type="ECO:0000259" key="9">
    <source>
        <dbReference type="PROSITE" id="PS50109"/>
    </source>
</evidence>
<evidence type="ECO:0000256" key="1">
    <source>
        <dbReference type="ARBA" id="ARBA00000085"/>
    </source>
</evidence>
<keyword evidence="5" id="KW-0808">Transferase</keyword>
<feature type="transmembrane region" description="Helical" evidence="8">
    <location>
        <begin position="71"/>
        <end position="89"/>
    </location>
</feature>
<keyword evidence="8" id="KW-0812">Transmembrane</keyword>
<dbReference type="Gene3D" id="1.10.287.130">
    <property type="match status" value="1"/>
</dbReference>
<dbReference type="AlphaFoldDB" id="A0A964FI60"/>
<feature type="domain" description="HAMP" evidence="10">
    <location>
        <begin position="90"/>
        <end position="142"/>
    </location>
</feature>
<dbReference type="EC" id="2.7.13.3" evidence="3"/>
<feature type="transmembrane region" description="Helical" evidence="8">
    <location>
        <begin position="12"/>
        <end position="32"/>
    </location>
</feature>
<dbReference type="Pfam" id="PF02518">
    <property type="entry name" value="HATPase_c"/>
    <property type="match status" value="1"/>
</dbReference>
<dbReference type="SMART" id="SM00304">
    <property type="entry name" value="HAMP"/>
    <property type="match status" value="1"/>
</dbReference>
<proteinExistence type="predicted"/>
<keyword evidence="4" id="KW-0597">Phosphoprotein</keyword>
<dbReference type="InterPro" id="IPR003661">
    <property type="entry name" value="HisK_dim/P_dom"/>
</dbReference>
<dbReference type="InterPro" id="IPR004358">
    <property type="entry name" value="Sig_transdc_His_kin-like_C"/>
</dbReference>
<gene>
    <name evidence="11" type="ORF">I4641_14470</name>
</gene>
<dbReference type="PROSITE" id="PS50885">
    <property type="entry name" value="HAMP"/>
    <property type="match status" value="1"/>
</dbReference>
<organism evidence="11 12">
    <name type="scientific">Waterburya agarophytonicola KI4</name>
    <dbReference type="NCBI Taxonomy" id="2874699"/>
    <lineage>
        <taxon>Bacteria</taxon>
        <taxon>Bacillati</taxon>
        <taxon>Cyanobacteriota</taxon>
        <taxon>Cyanophyceae</taxon>
        <taxon>Pleurocapsales</taxon>
        <taxon>Hyellaceae</taxon>
        <taxon>Waterburya</taxon>
        <taxon>Waterburya agarophytonicola</taxon>
    </lineage>
</organism>
<evidence type="ECO:0000313" key="12">
    <source>
        <dbReference type="Proteomes" id="UP000729733"/>
    </source>
</evidence>
<evidence type="ECO:0000256" key="3">
    <source>
        <dbReference type="ARBA" id="ARBA00012438"/>
    </source>
</evidence>
<dbReference type="PROSITE" id="PS50109">
    <property type="entry name" value="HIS_KIN"/>
    <property type="match status" value="1"/>
</dbReference>
<sequence length="367" mass="41900">MVKLNLQARLFFSHILVTIVGVTASSVVGNFFSPRFFQIHVRALEGKGLNIRTAHAQLLAVFETAWARGNFWSFLIGTLAAAMLSYWLAKRIVQPLNEMETIVEQFANGKLDERMSHLEIPELDRLAMGFNRMATSLEEVEERRREIIDDLTHELRTPLTIIRGRLEEIADGIIVANDRVYSRLIRETKRLQRLLNDLQELSQAESGNLSLNLKPTNLRQILEPLTERFSEQLLDSDRALILDCPNNLPYIIADSDRLEQVLVNLLSNAIRHTPEGLITIKAWSVNNRVWISVSDTGSGIAEEELGHVFRRFWRSQSSRTQRYGGTGIGLAICKRLVELHQGEIFVDSQPNVGSTFKFFLPILRWIE</sequence>
<dbReference type="SUPFAM" id="SSF158472">
    <property type="entry name" value="HAMP domain-like"/>
    <property type="match status" value="1"/>
</dbReference>
<accession>A0A964FI60</accession>
<reference evidence="11" key="1">
    <citation type="journal article" date="2021" name="Antonie Van Leeuwenhoek">
        <title>Draft genome and description of Waterburya agarophytonicola gen. nov. sp. nov. (Pleurocapsales, Cyanobacteria): a seaweed symbiont.</title>
        <authorList>
            <person name="Bonthond G."/>
            <person name="Shalygin S."/>
            <person name="Bayer T."/>
            <person name="Weinberger F."/>
        </authorList>
    </citation>
    <scope>NUCLEOTIDE SEQUENCE</scope>
    <source>
        <strain evidence="11">KI4</strain>
    </source>
</reference>
<keyword evidence="12" id="KW-1185">Reference proteome</keyword>
<keyword evidence="8" id="KW-0472">Membrane</keyword>
<keyword evidence="6 11" id="KW-0418">Kinase</keyword>
<dbReference type="SMART" id="SM00387">
    <property type="entry name" value="HATPase_c"/>
    <property type="match status" value="1"/>
</dbReference>
<dbReference type="GO" id="GO:0016020">
    <property type="term" value="C:membrane"/>
    <property type="evidence" value="ECO:0007669"/>
    <property type="project" value="UniProtKB-SubCell"/>
</dbReference>
<dbReference type="SUPFAM" id="SSF47384">
    <property type="entry name" value="Homodimeric domain of signal transducing histidine kinase"/>
    <property type="match status" value="1"/>
</dbReference>
<dbReference type="EMBL" id="JADWDC010000037">
    <property type="protein sequence ID" value="MCC0178184.1"/>
    <property type="molecule type" value="Genomic_DNA"/>
</dbReference>
<evidence type="ECO:0000256" key="8">
    <source>
        <dbReference type="SAM" id="Phobius"/>
    </source>
</evidence>
<comment type="subcellular location">
    <subcellularLocation>
        <location evidence="2">Membrane</location>
    </subcellularLocation>
</comment>
<evidence type="ECO:0000256" key="2">
    <source>
        <dbReference type="ARBA" id="ARBA00004370"/>
    </source>
</evidence>
<keyword evidence="7" id="KW-0902">Two-component regulatory system</keyword>
<evidence type="ECO:0000313" key="11">
    <source>
        <dbReference type="EMBL" id="MCC0178184.1"/>
    </source>
</evidence>
<dbReference type="CDD" id="cd06225">
    <property type="entry name" value="HAMP"/>
    <property type="match status" value="1"/>
</dbReference>
<dbReference type="Pfam" id="PF00672">
    <property type="entry name" value="HAMP"/>
    <property type="match status" value="1"/>
</dbReference>
<evidence type="ECO:0000259" key="10">
    <source>
        <dbReference type="PROSITE" id="PS50885"/>
    </source>
</evidence>
<dbReference type="InterPro" id="IPR036890">
    <property type="entry name" value="HATPase_C_sf"/>
</dbReference>
<dbReference type="SUPFAM" id="SSF55874">
    <property type="entry name" value="ATPase domain of HSP90 chaperone/DNA topoisomerase II/histidine kinase"/>
    <property type="match status" value="1"/>
</dbReference>
<dbReference type="Gene3D" id="6.10.340.10">
    <property type="match status" value="1"/>
</dbReference>
<feature type="domain" description="Histidine kinase" evidence="9">
    <location>
        <begin position="150"/>
        <end position="364"/>
    </location>
</feature>